<keyword evidence="3" id="KW-1185">Reference proteome</keyword>
<comment type="caution">
    <text evidence="2">The sequence shown here is derived from an EMBL/GenBank/DDBJ whole genome shotgun (WGS) entry which is preliminary data.</text>
</comment>
<accession>A0ABV4T5U1</accession>
<feature type="transmembrane region" description="Helical" evidence="1">
    <location>
        <begin position="5"/>
        <end position="25"/>
    </location>
</feature>
<evidence type="ECO:0000313" key="2">
    <source>
        <dbReference type="EMBL" id="MFA4805138.1"/>
    </source>
</evidence>
<feature type="transmembrane region" description="Helical" evidence="1">
    <location>
        <begin position="131"/>
        <end position="152"/>
    </location>
</feature>
<evidence type="ECO:0000256" key="1">
    <source>
        <dbReference type="SAM" id="Phobius"/>
    </source>
</evidence>
<proteinExistence type="predicted"/>
<protein>
    <submittedName>
        <fullName evidence="2">Uncharacterized protein</fullName>
    </submittedName>
</protein>
<dbReference type="RefSeq" id="WP_372824503.1">
    <property type="nucleotide sequence ID" value="NZ_JARRIG010000007.1"/>
</dbReference>
<evidence type="ECO:0000313" key="3">
    <source>
        <dbReference type="Proteomes" id="UP001571980"/>
    </source>
</evidence>
<keyword evidence="1" id="KW-0472">Membrane</keyword>
<organism evidence="2 3">
    <name type="scientific">Pyrococcus kukulkanii</name>
    <dbReference type="NCBI Taxonomy" id="1609559"/>
    <lineage>
        <taxon>Archaea</taxon>
        <taxon>Methanobacteriati</taxon>
        <taxon>Methanobacteriota</taxon>
        <taxon>Thermococci</taxon>
        <taxon>Thermococcales</taxon>
        <taxon>Thermococcaceae</taxon>
        <taxon>Pyrococcus</taxon>
    </lineage>
</organism>
<name>A0ABV4T5U1_9EURY</name>
<dbReference type="Proteomes" id="UP001571980">
    <property type="component" value="Unassembled WGS sequence"/>
</dbReference>
<keyword evidence="1" id="KW-1133">Transmembrane helix</keyword>
<sequence>MNRIVFFVVFVFGLFLMAFYGAVFYNASDTYNRAFKEYRDHIEALNGEVMNAESCQEVLKATNETLEYAGAELDTIPPTAELSLMDIMLRARTKNCTEGLLIGLKREYYTGVYEPLRWQTPKVAKEAEGDAVSAMFTFLVGFMLAVVGLDGYRSSR</sequence>
<gene>
    <name evidence="2" type="ORF">P8X34_10420</name>
</gene>
<keyword evidence="1" id="KW-0812">Transmembrane</keyword>
<reference evidence="2 3" key="1">
    <citation type="submission" date="2023-03" db="EMBL/GenBank/DDBJ databases">
        <title>Speciation in Pyrococcus: adaptation to high temperature as a mechanism.</title>
        <authorList>
            <person name="Gu J."/>
        </authorList>
    </citation>
    <scope>NUCLEOTIDE SEQUENCE [LARGE SCALE GENOMIC DNA]</scope>
    <source>
        <strain evidence="2 3">LMOA34</strain>
    </source>
</reference>
<dbReference type="EMBL" id="JARRIG010000007">
    <property type="protein sequence ID" value="MFA4805138.1"/>
    <property type="molecule type" value="Genomic_DNA"/>
</dbReference>